<proteinExistence type="predicted"/>
<name>A0A7I5E9U3_HAECO</name>
<sequence>MWLWLVVLIPNIFSDDENITDLFVKVPPSNSTEVSPEEDYTKDDGLNVSSKDENTTNISPKVPPEPKYTTDASAEVSPEEEHTTDASPEVPPKEEHTTGAGSEVPPEEHTTDANSEVPTEDDHGMDVSFDDVHHTDDTTEDEDADTTPAPPEPWLWVLRQRIENTAVKFANGFKYKKLCKQGIAMYTKQRGYWKCNEDHDCPSFYECFGKANKTRHCCPLPTLCEEGTPLSNRSGIITCHGDRDCPAHVECAIGGNSIGVCCASAPCKDKTVMPLMLELNPYPVLVECLSDGDCKKGFHCMRESYSLSFHCCPSEHVFQEHHGDDPYIQYLIKQNEDRIKSRMEKGRNLFYLIPLCGVPFLLVVATCCYQIKKEKERFERNELVDEWRRARTRIARKMPSADLTPAEFQFKGVLKLHGEIGDIKHALDDDLSQSLNQVTLDPTLNEVVVIGSAVENIDDLLSEQESTTQRTPLGSRETIAKKVSPGRSVSKLKGAPPSKKVMSQVKEPPKSAEKPSPPKPRPQPIESESKIDTKSKISSVEAPSSQMDTVRSSQQKPPTSASIQEEERTPKTQEGRTEPSTGETSSPENSDRTNATDETQSRGQGGSSSEGTAPPTTKRPSKETAAQRPSAAATQSRGQGGSSSKETVHPITKRPTKETVTQRPSAAATTATRRSSKSPAPPPSPATRIKEIFGSDTRTSESEEFSRETQSRRTPSTSKVQKLRQRSRRQAPK</sequence>
<evidence type="ECO:0000256" key="1">
    <source>
        <dbReference type="SAM" id="MobiDB-lite"/>
    </source>
</evidence>
<protein>
    <submittedName>
        <fullName evidence="4">ABC transporter domain-containing protein</fullName>
    </submittedName>
</protein>
<feature type="compositionally biased region" description="Basic and acidic residues" evidence="1">
    <location>
        <begin position="565"/>
        <end position="577"/>
    </location>
</feature>
<dbReference type="AlphaFoldDB" id="A0A7I5E9U3"/>
<evidence type="ECO:0000313" key="3">
    <source>
        <dbReference type="Proteomes" id="UP000025227"/>
    </source>
</evidence>
<feature type="region of interest" description="Disordered" evidence="1">
    <location>
        <begin position="461"/>
        <end position="733"/>
    </location>
</feature>
<keyword evidence="3" id="KW-1185">Reference proteome</keyword>
<organism evidence="3 4">
    <name type="scientific">Haemonchus contortus</name>
    <name type="common">Barber pole worm</name>
    <dbReference type="NCBI Taxonomy" id="6289"/>
    <lineage>
        <taxon>Eukaryota</taxon>
        <taxon>Metazoa</taxon>
        <taxon>Ecdysozoa</taxon>
        <taxon>Nematoda</taxon>
        <taxon>Chromadorea</taxon>
        <taxon>Rhabditida</taxon>
        <taxon>Rhabditina</taxon>
        <taxon>Rhabditomorpha</taxon>
        <taxon>Strongyloidea</taxon>
        <taxon>Trichostrongylidae</taxon>
        <taxon>Haemonchus</taxon>
    </lineage>
</organism>
<feature type="compositionally biased region" description="Basic residues" evidence="1">
    <location>
        <begin position="721"/>
        <end position="733"/>
    </location>
</feature>
<feature type="compositionally biased region" description="Polar residues" evidence="1">
    <location>
        <begin position="463"/>
        <end position="472"/>
    </location>
</feature>
<dbReference type="InterPro" id="IPR006150">
    <property type="entry name" value="Cys_repeat_1"/>
</dbReference>
<feature type="compositionally biased region" description="Basic and acidic residues" evidence="1">
    <location>
        <begin position="120"/>
        <end position="137"/>
    </location>
</feature>
<evidence type="ECO:0000256" key="2">
    <source>
        <dbReference type="SAM" id="Phobius"/>
    </source>
</evidence>
<feature type="region of interest" description="Disordered" evidence="1">
    <location>
        <begin position="26"/>
        <end position="152"/>
    </location>
</feature>
<evidence type="ECO:0000313" key="4">
    <source>
        <dbReference type="WBParaSite" id="HCON_00092240-00001"/>
    </source>
</evidence>
<dbReference type="SMART" id="SM00289">
    <property type="entry name" value="WR1"/>
    <property type="match status" value="3"/>
</dbReference>
<dbReference type="OrthoDB" id="5876994at2759"/>
<accession>A0A7I5E9U3</accession>
<dbReference type="WBParaSite" id="HCON_00092240-00001">
    <property type="protein sequence ID" value="HCON_00092240-00001"/>
    <property type="gene ID" value="HCON_00092240"/>
</dbReference>
<feature type="compositionally biased region" description="Basic and acidic residues" evidence="1">
    <location>
        <begin position="688"/>
        <end position="711"/>
    </location>
</feature>
<feature type="compositionally biased region" description="Polar residues" evidence="1">
    <location>
        <begin position="632"/>
        <end position="645"/>
    </location>
</feature>
<dbReference type="Proteomes" id="UP000025227">
    <property type="component" value="Unplaced"/>
</dbReference>
<keyword evidence="2" id="KW-0812">Transmembrane</keyword>
<dbReference type="InterPro" id="IPR028150">
    <property type="entry name" value="Lustrin_cystein"/>
</dbReference>
<keyword evidence="2" id="KW-0472">Membrane</keyword>
<feature type="transmembrane region" description="Helical" evidence="2">
    <location>
        <begin position="349"/>
        <end position="371"/>
    </location>
</feature>
<feature type="compositionally biased region" description="Low complexity" evidence="1">
    <location>
        <begin position="663"/>
        <end position="673"/>
    </location>
</feature>
<reference evidence="4" key="1">
    <citation type="submission" date="2020-12" db="UniProtKB">
        <authorList>
            <consortium name="WormBaseParasite"/>
        </authorList>
    </citation>
    <scope>IDENTIFICATION</scope>
    <source>
        <strain evidence="4">MHco3</strain>
    </source>
</reference>
<dbReference type="Pfam" id="PF14625">
    <property type="entry name" value="Lustrin_cystein"/>
    <property type="match status" value="3"/>
</dbReference>
<feature type="compositionally biased region" description="Basic and acidic residues" evidence="1">
    <location>
        <begin position="42"/>
        <end position="54"/>
    </location>
</feature>
<feature type="compositionally biased region" description="Polar residues" evidence="1">
    <location>
        <begin position="578"/>
        <end position="588"/>
    </location>
</feature>
<feature type="compositionally biased region" description="Polar residues" evidence="1">
    <location>
        <begin position="536"/>
        <end position="563"/>
    </location>
</feature>
<keyword evidence="2" id="KW-1133">Transmembrane helix</keyword>